<dbReference type="Proteomes" id="UP000199347">
    <property type="component" value="Unassembled WGS sequence"/>
</dbReference>
<reference evidence="1 2" key="1">
    <citation type="submission" date="2016-10" db="EMBL/GenBank/DDBJ databases">
        <authorList>
            <person name="de Groot N.N."/>
        </authorList>
    </citation>
    <scope>NUCLEOTIDE SEQUENCE [LARGE SCALE GENOMIC DNA]</scope>
    <source>
        <strain evidence="1 2">DSM 2698</strain>
    </source>
</reference>
<sequence>MQFAVSIVAQFDGGRFQDAAGRDDGLAQIEVNADITGKPRQIIDDDDMRIFAVGFEKGEHGQKAGPVGALPCQVVGEDTHHIIGAVFRVFAAACFLRVQPVAALGLGLARYAAIDNRLRDVMAWPVVKSHAFLPFWSLSFSFDWSFAPLNRWRSGESFSNRRT</sequence>
<name>A0A1G5N9T6_AFIMA</name>
<keyword evidence="2" id="KW-1185">Reference proteome</keyword>
<accession>A0A1G5N9T6</accession>
<organism evidence="1 2">
    <name type="scientific">Afifella marina DSM 2698</name>
    <dbReference type="NCBI Taxonomy" id="1120955"/>
    <lineage>
        <taxon>Bacteria</taxon>
        <taxon>Pseudomonadati</taxon>
        <taxon>Pseudomonadota</taxon>
        <taxon>Alphaproteobacteria</taxon>
        <taxon>Hyphomicrobiales</taxon>
        <taxon>Afifellaceae</taxon>
        <taxon>Afifella</taxon>
    </lineage>
</organism>
<evidence type="ECO:0000313" key="2">
    <source>
        <dbReference type="Proteomes" id="UP000199347"/>
    </source>
</evidence>
<dbReference type="EMBL" id="FMVW01000003">
    <property type="protein sequence ID" value="SCZ34177.1"/>
    <property type="molecule type" value="Genomic_DNA"/>
</dbReference>
<proteinExistence type="predicted"/>
<dbReference type="AlphaFoldDB" id="A0A1G5N9T6"/>
<gene>
    <name evidence="1" type="ORF">SAMN03080610_01649</name>
</gene>
<protein>
    <submittedName>
        <fullName evidence="1">Uncharacterized protein</fullName>
    </submittedName>
</protein>
<evidence type="ECO:0000313" key="1">
    <source>
        <dbReference type="EMBL" id="SCZ34177.1"/>
    </source>
</evidence>